<keyword evidence="4" id="KW-0597">Phosphoprotein</keyword>
<evidence type="ECO:0000256" key="2">
    <source>
        <dbReference type="ARBA" id="ARBA00022448"/>
    </source>
</evidence>
<evidence type="ECO:0000256" key="6">
    <source>
        <dbReference type="ARBA" id="ARBA00022967"/>
    </source>
</evidence>
<evidence type="ECO:0000256" key="4">
    <source>
        <dbReference type="ARBA" id="ARBA00022553"/>
    </source>
</evidence>
<dbReference type="GO" id="GO:0005886">
    <property type="term" value="C:plasma membrane"/>
    <property type="evidence" value="ECO:0007669"/>
    <property type="project" value="UniProtKB-SubCell"/>
</dbReference>
<proteinExistence type="predicted"/>
<keyword evidence="5" id="KW-0460">Magnesium</keyword>
<keyword evidence="8" id="KW-0812">Transmembrane</keyword>
<dbReference type="Proteomes" id="UP000004750">
    <property type="component" value="Unassembled WGS sequence"/>
</dbReference>
<gene>
    <name evidence="9" type="ORF">HMPREF9080_01653</name>
</gene>
<dbReference type="PANTHER" id="PTHR43520:SF5">
    <property type="entry name" value="CATION-TRANSPORTING P-TYPE ATPASE-RELATED"/>
    <property type="match status" value="1"/>
</dbReference>
<dbReference type="GO" id="GO:0055070">
    <property type="term" value="P:copper ion homeostasis"/>
    <property type="evidence" value="ECO:0007669"/>
    <property type="project" value="TreeGrafter"/>
</dbReference>
<organism evidence="9 10">
    <name type="scientific">Cardiobacterium valvarum F0432</name>
    <dbReference type="NCBI Taxonomy" id="797473"/>
    <lineage>
        <taxon>Bacteria</taxon>
        <taxon>Pseudomonadati</taxon>
        <taxon>Pseudomonadota</taxon>
        <taxon>Gammaproteobacteria</taxon>
        <taxon>Cardiobacteriales</taxon>
        <taxon>Cardiobacteriaceae</taxon>
        <taxon>Cardiobacterium</taxon>
    </lineage>
</organism>
<reference evidence="9 10" key="1">
    <citation type="submission" date="2011-08" db="EMBL/GenBank/DDBJ databases">
        <authorList>
            <person name="Weinstock G."/>
            <person name="Sodergren E."/>
            <person name="Clifton S."/>
            <person name="Fulton L."/>
            <person name="Fulton B."/>
            <person name="Courtney L."/>
            <person name="Fronick C."/>
            <person name="Harrison M."/>
            <person name="Strong C."/>
            <person name="Farmer C."/>
            <person name="Delahaunty K."/>
            <person name="Markovic C."/>
            <person name="Hall O."/>
            <person name="Minx P."/>
            <person name="Tomlinson C."/>
            <person name="Mitreva M."/>
            <person name="Hou S."/>
            <person name="Chen J."/>
            <person name="Wollam A."/>
            <person name="Pepin K.H."/>
            <person name="Johnson M."/>
            <person name="Bhonagiri V."/>
            <person name="Zhang X."/>
            <person name="Suruliraj S."/>
            <person name="Warren W."/>
            <person name="Chinwalla A."/>
            <person name="Mardis E.R."/>
            <person name="Wilson R.K."/>
        </authorList>
    </citation>
    <scope>NUCLEOTIDE SEQUENCE [LARGE SCALE GENOMIC DNA]</scope>
    <source>
        <strain evidence="9 10">F0432</strain>
    </source>
</reference>
<keyword evidence="3" id="KW-1003">Cell membrane</keyword>
<dbReference type="GO" id="GO:0005507">
    <property type="term" value="F:copper ion binding"/>
    <property type="evidence" value="ECO:0007669"/>
    <property type="project" value="TreeGrafter"/>
</dbReference>
<dbReference type="AlphaFoldDB" id="G9ZFX2"/>
<dbReference type="InterPro" id="IPR036412">
    <property type="entry name" value="HAD-like_sf"/>
</dbReference>
<dbReference type="PANTHER" id="PTHR43520">
    <property type="entry name" value="ATP7, ISOFORM B"/>
    <property type="match status" value="1"/>
</dbReference>
<evidence type="ECO:0000256" key="1">
    <source>
        <dbReference type="ARBA" id="ARBA00004651"/>
    </source>
</evidence>
<protein>
    <submittedName>
        <fullName evidence="9">Uncharacterized protein</fullName>
    </submittedName>
</protein>
<dbReference type="PATRIC" id="fig|797473.3.peg.1335"/>
<sequence length="77" mass="8407">MKDGPDALPYLFDLAARTQRIIRQNLAWAAAYNLLILPLALCGYLTPWIAALGMSTSSLLVTTNALRIQRTPPPPGE</sequence>
<accession>G9ZFX2</accession>
<evidence type="ECO:0000256" key="5">
    <source>
        <dbReference type="ARBA" id="ARBA00022842"/>
    </source>
</evidence>
<feature type="transmembrane region" description="Helical" evidence="8">
    <location>
        <begin position="26"/>
        <end position="50"/>
    </location>
</feature>
<keyword evidence="6" id="KW-1278">Translocase</keyword>
<dbReference type="STRING" id="797473.HMPREF9080_01653"/>
<evidence type="ECO:0000256" key="7">
    <source>
        <dbReference type="ARBA" id="ARBA00023065"/>
    </source>
</evidence>
<comment type="subcellular location">
    <subcellularLocation>
        <location evidence="1">Cell membrane</location>
        <topology evidence="1">Multi-pass membrane protein</topology>
    </subcellularLocation>
</comment>
<keyword evidence="8" id="KW-1133">Transmembrane helix</keyword>
<keyword evidence="8" id="KW-0472">Membrane</keyword>
<comment type="caution">
    <text evidence="9">The sequence shown here is derived from an EMBL/GenBank/DDBJ whole genome shotgun (WGS) entry which is preliminary data.</text>
</comment>
<name>G9ZFX2_9GAMM</name>
<dbReference type="SUPFAM" id="SSF56784">
    <property type="entry name" value="HAD-like"/>
    <property type="match status" value="1"/>
</dbReference>
<evidence type="ECO:0000313" key="9">
    <source>
        <dbReference type="EMBL" id="EHM53683.1"/>
    </source>
</evidence>
<dbReference type="EMBL" id="AGCM01000091">
    <property type="protein sequence ID" value="EHM53683.1"/>
    <property type="molecule type" value="Genomic_DNA"/>
</dbReference>
<keyword evidence="7" id="KW-0406">Ion transport</keyword>
<dbReference type="GO" id="GO:0043682">
    <property type="term" value="F:P-type divalent copper transporter activity"/>
    <property type="evidence" value="ECO:0007669"/>
    <property type="project" value="TreeGrafter"/>
</dbReference>
<dbReference type="HOGENOM" id="CLU_2631683_0_0_6"/>
<evidence type="ECO:0000313" key="10">
    <source>
        <dbReference type="Proteomes" id="UP000004750"/>
    </source>
</evidence>
<keyword evidence="2" id="KW-0813">Transport</keyword>
<evidence type="ECO:0000256" key="8">
    <source>
        <dbReference type="SAM" id="Phobius"/>
    </source>
</evidence>
<evidence type="ECO:0000256" key="3">
    <source>
        <dbReference type="ARBA" id="ARBA00022475"/>
    </source>
</evidence>